<accession>A0ABS9ZW65</accession>
<evidence type="ECO:0000313" key="6">
    <source>
        <dbReference type="Proteomes" id="UP001165460"/>
    </source>
</evidence>
<sequence>METNQKTTEPDSTAIRTALWRALHLQVDSKPYILEDEVGLKLAAPDEGWQQRPDMHPEFTKRLRASILARARFIEDLIIEQSKKSITQYVILGAGLDTFAQRRPDIAAKLQVFEIDQPDTQIWKQKRLIETGYGLPEWLHFVSVDFEISSWWEQLLNAGFDVNKPAVVVCTGVSLYLTKDAIISTLSQLTALAPGSTLAMTFYLPIKLLDEEDKPLQLIAEKGAKEAGTPFISFFNADEILAMAKEAGFKHIKTVSTKDLERSYFSNRTDNFTPASGEVFLLAHT</sequence>
<dbReference type="RefSeq" id="WP_243361060.1">
    <property type="nucleotide sequence ID" value="NZ_JALGBH010000001.1"/>
</dbReference>
<dbReference type="EC" id="2.1.1.-" evidence="4"/>
<dbReference type="Pfam" id="PF04072">
    <property type="entry name" value="LCM"/>
    <property type="match status" value="1"/>
</dbReference>
<dbReference type="InterPro" id="IPR007213">
    <property type="entry name" value="Ppm1/Ppm2/Tcmp"/>
</dbReference>
<dbReference type="GO" id="GO:0032259">
    <property type="term" value="P:methylation"/>
    <property type="evidence" value="ECO:0007669"/>
    <property type="project" value="UniProtKB-KW"/>
</dbReference>
<proteinExistence type="inferred from homology"/>
<protein>
    <recommendedName>
        <fullName evidence="4">S-adenosyl-L-methionine-dependent methyltransferase</fullName>
        <ecNumber evidence="4">2.1.1.-</ecNumber>
    </recommendedName>
</protein>
<name>A0ABS9ZW65_9SPHI</name>
<keyword evidence="3" id="KW-0808">Transferase</keyword>
<dbReference type="PANTHER" id="PTHR43619:SF2">
    <property type="entry name" value="S-ADENOSYL-L-METHIONINE-DEPENDENT METHYLTRANSFERASES SUPERFAMILY PROTEIN"/>
    <property type="match status" value="1"/>
</dbReference>
<gene>
    <name evidence="5" type="ORF">MMF97_07480</name>
</gene>
<dbReference type="GO" id="GO:0008168">
    <property type="term" value="F:methyltransferase activity"/>
    <property type="evidence" value="ECO:0007669"/>
    <property type="project" value="UniProtKB-KW"/>
</dbReference>
<evidence type="ECO:0000256" key="3">
    <source>
        <dbReference type="ARBA" id="ARBA00022679"/>
    </source>
</evidence>
<comment type="similarity">
    <text evidence="1 4">Belongs to the UPF0677 family.</text>
</comment>
<evidence type="ECO:0000256" key="1">
    <source>
        <dbReference type="ARBA" id="ARBA00008138"/>
    </source>
</evidence>
<dbReference type="Proteomes" id="UP001165460">
    <property type="component" value="Unassembled WGS sequence"/>
</dbReference>
<dbReference type="PANTHER" id="PTHR43619">
    <property type="entry name" value="S-ADENOSYL-L-METHIONINE-DEPENDENT METHYLTRANSFERASE YKTD-RELATED"/>
    <property type="match status" value="1"/>
</dbReference>
<keyword evidence="4" id="KW-0949">S-adenosyl-L-methionine</keyword>
<comment type="function">
    <text evidence="4">Exhibits S-adenosyl-L-methionine-dependent methyltransferase activity.</text>
</comment>
<evidence type="ECO:0000256" key="2">
    <source>
        <dbReference type="ARBA" id="ARBA00022603"/>
    </source>
</evidence>
<reference evidence="5" key="1">
    <citation type="submission" date="2022-03" db="EMBL/GenBank/DDBJ databases">
        <authorList>
            <person name="Woo C.Y."/>
        </authorList>
    </citation>
    <scope>NUCLEOTIDE SEQUENCE</scope>
    <source>
        <strain evidence="5">CYS-01</strain>
    </source>
</reference>
<keyword evidence="6" id="KW-1185">Reference proteome</keyword>
<dbReference type="InterPro" id="IPR029063">
    <property type="entry name" value="SAM-dependent_MTases_sf"/>
</dbReference>
<organism evidence="5 6">
    <name type="scientific">Pedobacter montanisoli</name>
    <dbReference type="NCBI Taxonomy" id="2923277"/>
    <lineage>
        <taxon>Bacteria</taxon>
        <taxon>Pseudomonadati</taxon>
        <taxon>Bacteroidota</taxon>
        <taxon>Sphingobacteriia</taxon>
        <taxon>Sphingobacteriales</taxon>
        <taxon>Sphingobacteriaceae</taxon>
        <taxon>Pedobacter</taxon>
    </lineage>
</organism>
<dbReference type="EMBL" id="JALGBH010000001">
    <property type="protein sequence ID" value="MCJ0742547.1"/>
    <property type="molecule type" value="Genomic_DNA"/>
</dbReference>
<evidence type="ECO:0000313" key="5">
    <source>
        <dbReference type="EMBL" id="MCJ0742547.1"/>
    </source>
</evidence>
<evidence type="ECO:0000256" key="4">
    <source>
        <dbReference type="RuleBase" id="RU362030"/>
    </source>
</evidence>
<dbReference type="SUPFAM" id="SSF53335">
    <property type="entry name" value="S-adenosyl-L-methionine-dependent methyltransferases"/>
    <property type="match status" value="1"/>
</dbReference>
<comment type="caution">
    <text evidence="5">The sequence shown here is derived from an EMBL/GenBank/DDBJ whole genome shotgun (WGS) entry which is preliminary data.</text>
</comment>
<dbReference type="Gene3D" id="3.40.50.150">
    <property type="entry name" value="Vaccinia Virus protein VP39"/>
    <property type="match status" value="1"/>
</dbReference>
<keyword evidence="2 4" id="KW-0489">Methyltransferase</keyword>
<dbReference type="InterPro" id="IPR011610">
    <property type="entry name" value="SAM_mthyl_Trfase_ML2640-like"/>
</dbReference>
<dbReference type="NCBIfam" id="TIGR00027">
    <property type="entry name" value="mthyl_TIGR00027"/>
    <property type="match status" value="1"/>
</dbReference>